<proteinExistence type="predicted"/>
<comment type="caution">
    <text evidence="4">The sequence shown here is derived from an EMBL/GenBank/DDBJ whole genome shotgun (WGS) entry which is preliminary data.</text>
</comment>
<keyword evidence="3" id="KW-1133">Transmembrane helix</keyword>
<keyword evidence="3" id="KW-0812">Transmembrane</keyword>
<organism evidence="4 5">
    <name type="scientific">Marinilactibacillus psychrotolerans</name>
    <dbReference type="NCBI Taxonomy" id="191770"/>
    <lineage>
        <taxon>Bacteria</taxon>
        <taxon>Bacillati</taxon>
        <taxon>Bacillota</taxon>
        <taxon>Bacilli</taxon>
        <taxon>Lactobacillales</taxon>
        <taxon>Carnobacteriaceae</taxon>
        <taxon>Marinilactibacillus</taxon>
    </lineage>
</organism>
<dbReference type="Proteomes" id="UP000307201">
    <property type="component" value="Unassembled WGS sequence"/>
</dbReference>
<keyword evidence="2" id="KW-0178">Competence</keyword>
<reference evidence="4 5" key="1">
    <citation type="submission" date="2019-05" db="EMBL/GenBank/DDBJ databases">
        <title>The metagenome of a microbial culture collection derived from dairy environment covers the genomic content of the human microbiome.</title>
        <authorList>
            <person name="Roder T."/>
            <person name="Wuthrich D."/>
            <person name="Sattari Z."/>
            <person name="Von Ah U."/>
            <person name="Bar C."/>
            <person name="Ronchi F."/>
            <person name="Macpherson A.J."/>
            <person name="Ganal-Vonarburg S.C."/>
            <person name="Bruggmann R."/>
            <person name="Vergeres G."/>
        </authorList>
    </citation>
    <scope>NUCLEOTIDE SEQUENCE [LARGE SCALE GENOMIC DNA]</scope>
    <source>
        <strain evidence="4 5">FAM 24235</strain>
    </source>
</reference>
<accession>A0A5R9BZW5</accession>
<dbReference type="InterPro" id="IPR012902">
    <property type="entry name" value="N_methyl_site"/>
</dbReference>
<name>A0A5R9BZW5_9LACT</name>
<keyword evidence="3" id="KW-0472">Membrane</keyword>
<protein>
    <submittedName>
        <fullName evidence="4">Prepilin-type N-terminal cleavage/methylation domain-containing protein</fullName>
    </submittedName>
</protein>
<comment type="subcellular location">
    <subcellularLocation>
        <location evidence="1">Cell surface</location>
    </subcellularLocation>
</comment>
<gene>
    <name evidence="4" type="ORF">FEZ48_11590</name>
</gene>
<dbReference type="EMBL" id="VBTE01000044">
    <property type="protein sequence ID" value="TLQ05963.1"/>
    <property type="molecule type" value="Genomic_DNA"/>
</dbReference>
<evidence type="ECO:0000313" key="5">
    <source>
        <dbReference type="Proteomes" id="UP000307201"/>
    </source>
</evidence>
<dbReference type="NCBIfam" id="TIGR02532">
    <property type="entry name" value="IV_pilin_GFxxxE"/>
    <property type="match status" value="1"/>
</dbReference>
<evidence type="ECO:0000256" key="3">
    <source>
        <dbReference type="SAM" id="Phobius"/>
    </source>
</evidence>
<sequence>MNQRTYKSFSGFTPLECLIALVVLSALFLFIGQFVHTT</sequence>
<dbReference type="GO" id="GO:0009986">
    <property type="term" value="C:cell surface"/>
    <property type="evidence" value="ECO:0007669"/>
    <property type="project" value="UniProtKB-SubCell"/>
</dbReference>
<dbReference type="GO" id="GO:0030420">
    <property type="term" value="P:establishment of competence for transformation"/>
    <property type="evidence" value="ECO:0007669"/>
    <property type="project" value="UniProtKB-KW"/>
</dbReference>
<evidence type="ECO:0000256" key="1">
    <source>
        <dbReference type="ARBA" id="ARBA00004241"/>
    </source>
</evidence>
<feature type="transmembrane region" description="Helical" evidence="3">
    <location>
        <begin position="12"/>
        <end position="35"/>
    </location>
</feature>
<evidence type="ECO:0000256" key="2">
    <source>
        <dbReference type="ARBA" id="ARBA00023287"/>
    </source>
</evidence>
<dbReference type="AlphaFoldDB" id="A0A5R9BZW5"/>
<evidence type="ECO:0000313" key="4">
    <source>
        <dbReference type="EMBL" id="TLQ05963.1"/>
    </source>
</evidence>